<feature type="active site" description="Glycyl thioester intermediate" evidence="6">
    <location>
        <position position="1012"/>
    </location>
</feature>
<evidence type="ECO:0000259" key="9">
    <source>
        <dbReference type="PROSITE" id="PS50237"/>
    </source>
</evidence>
<name>A0AAW1VDX2_9CUCU</name>
<dbReference type="InterPro" id="IPR000569">
    <property type="entry name" value="HECT_dom"/>
</dbReference>
<evidence type="ECO:0000256" key="7">
    <source>
        <dbReference type="PROSITE-ProRule" id="PRU00235"/>
    </source>
</evidence>
<keyword evidence="5 6" id="KW-0833">Ubl conjugation pathway</keyword>
<evidence type="ECO:0000256" key="3">
    <source>
        <dbReference type="ARBA" id="ARBA00022679"/>
    </source>
</evidence>
<sequence>MFVWGSTVHGELGLGGIEDEHVFTPRPLNWYEANRVVCSALGDYHTLHLTSEGKIYSCGSNDYGQLGHGLPRKRPHPVSGLDAHSIKAVACGEAHSLALNTWGQVFAWGSDACGQLGHQLGQNIQSFPKIVKSLAKYQIVQIACGRFHSVALTNNGEILCWGGNSFAELGLGYTSPYESSPKCVTSLEGIPFALISCGSYHTFALSKSGSVFGWGKNTHGQLGVNDTTNKLLPTQLRSLRSIKVRYITCGDDFSIFLTMDGGVFSCGAGTYGQLGNGISLDVIVPTQVLELMGSTTTQVSCGRKHTLAFVPSRGRVYSFGVGGSGQLGLRKTTQAATPQVVLGPWVSPSGASVVPSNSSEKKVIEHIFAGGDRSIVTVKPYIKDFTPYDCRVYENRSQILEVDYDYLHRYLNISNRTTVDQDFLSYLEVVFRSLQCLNGSFLLENNEHYSCSSKNPGLNERLADKCFSLIARYENDTIKEMIWNGIVEDILPKLSASPPDLESLRVYLTIPFYHEFRNPRHYLKLQAPFAKAVLRLTKNPSRALGNWWRLLSTDYFEKLVINFKDVVAFILRAQRIPSEKTVFYDANLEAVLDILSFLNKLNHSMEGIRVSYDIFHLSDLDNYLDVRIDYFNWLTNADPRTLFLCNYPFIFDAHAKIQLLETDQSLQMRSAMSHAVQEALTEAIIRFDSPVPIAQFLILNVSRDHIVQDTLRELSMVQPQDLKKPLKVRFQDEEAEDAGGVKKEFLMLILREILDPKYGMFKEYEETRAIWFSENTFEDGNVFALIGIICGLAMYNFTIIDIPFPLALYKKLLDEPVGLNDVKGLSPTLHKSLLSLLDYEDDDFTDVFNLTFEINRDEFGEVKSIPLRPDGNNIPVTNSNKAEYVNLYVNYIFNESVKNQYNSFHDGFMRVCGGRVLKLFHSEELMSVVVGNENYDWHALEGAAEYKNGYTSSTQTIKWFWEVLHEMSLTDKKKFLLFLTGSYRIPIKGMGAIKIIIQRTNDEKYLPVAHTCFNLLDLPQYKTKERLKFKLTQAIQQTEGFSLV</sequence>
<comment type="caution">
    <text evidence="10">The sequence shown here is derived from an EMBL/GenBank/DDBJ whole genome shotgun (WGS) entry which is preliminary data.</text>
</comment>
<dbReference type="FunFam" id="3.30.2160.10:FF:000004">
    <property type="entry name" value="probable E3 ubiquitin-protein ligase HERC4 isoform X1"/>
    <property type="match status" value="1"/>
</dbReference>
<dbReference type="InterPro" id="IPR001357">
    <property type="entry name" value="BRCT_dom"/>
</dbReference>
<dbReference type="PANTHER" id="PTHR45622">
    <property type="entry name" value="UBIQUITIN-PROTEIN LIGASE E3A-RELATED"/>
    <property type="match status" value="1"/>
</dbReference>
<dbReference type="PRINTS" id="PR00633">
    <property type="entry name" value="RCCNDNSATION"/>
</dbReference>
<protein>
    <recommendedName>
        <fullName evidence="12">E3 ubiquitin-protein ligase HERC4</fullName>
    </recommendedName>
</protein>
<keyword evidence="11" id="KW-1185">Reference proteome</keyword>
<keyword evidence="3" id="KW-0808">Transferase</keyword>
<feature type="repeat" description="RCC1" evidence="7">
    <location>
        <begin position="1"/>
        <end position="52"/>
    </location>
</feature>
<dbReference type="CDD" id="cd00078">
    <property type="entry name" value="HECTc"/>
    <property type="match status" value="1"/>
</dbReference>
<evidence type="ECO:0000313" key="11">
    <source>
        <dbReference type="Proteomes" id="UP001431783"/>
    </source>
</evidence>
<feature type="repeat" description="RCC1" evidence="7">
    <location>
        <begin position="209"/>
        <end position="260"/>
    </location>
</feature>
<dbReference type="Gene3D" id="3.30.2410.10">
    <property type="entry name" value="Hect, E3 ligase catalytic domain"/>
    <property type="match status" value="1"/>
</dbReference>
<dbReference type="Gene3D" id="2.130.10.30">
    <property type="entry name" value="Regulator of chromosome condensation 1/beta-lactamase-inhibitor protein II"/>
    <property type="match status" value="2"/>
</dbReference>
<evidence type="ECO:0000256" key="1">
    <source>
        <dbReference type="ARBA" id="ARBA00004496"/>
    </source>
</evidence>
<dbReference type="Gene3D" id="3.30.2160.10">
    <property type="entry name" value="Hect, E3 ligase catalytic domain"/>
    <property type="match status" value="1"/>
</dbReference>
<dbReference type="InterPro" id="IPR000408">
    <property type="entry name" value="Reg_chr_condens"/>
</dbReference>
<dbReference type="Pfam" id="PF00632">
    <property type="entry name" value="HECT"/>
    <property type="match status" value="1"/>
</dbReference>
<evidence type="ECO:0008006" key="12">
    <source>
        <dbReference type="Google" id="ProtNLM"/>
    </source>
</evidence>
<gene>
    <name evidence="10" type="ORF">WA026_016561</name>
</gene>
<keyword evidence="4" id="KW-0677">Repeat</keyword>
<dbReference type="FunFam" id="3.30.2410.10:FF:000003">
    <property type="entry name" value="probable E3 ubiquitin-protein ligase HERC4 isoform X1"/>
    <property type="match status" value="1"/>
</dbReference>
<feature type="repeat" description="RCC1" evidence="7">
    <location>
        <begin position="261"/>
        <end position="312"/>
    </location>
</feature>
<dbReference type="PROSITE" id="PS50012">
    <property type="entry name" value="RCC1_3"/>
    <property type="match status" value="7"/>
</dbReference>
<comment type="subcellular location">
    <subcellularLocation>
        <location evidence="1">Cytoplasm</location>
    </subcellularLocation>
</comment>
<dbReference type="Gene3D" id="3.90.1750.10">
    <property type="entry name" value="Hect, E3 ligase catalytic domains"/>
    <property type="match status" value="1"/>
</dbReference>
<dbReference type="PROSITE" id="PS50237">
    <property type="entry name" value="HECT"/>
    <property type="match status" value="1"/>
</dbReference>
<evidence type="ECO:0000259" key="8">
    <source>
        <dbReference type="PROSITE" id="PS50172"/>
    </source>
</evidence>
<dbReference type="InterPro" id="IPR035983">
    <property type="entry name" value="Hect_E3_ubiquitin_ligase"/>
</dbReference>
<feature type="domain" description="BRCT" evidence="8">
    <location>
        <begin position="908"/>
        <end position="977"/>
    </location>
</feature>
<keyword evidence="2" id="KW-0963">Cytoplasm</keyword>
<proteinExistence type="predicted"/>
<dbReference type="SUPFAM" id="SSF56204">
    <property type="entry name" value="Hect, E3 ligase catalytic domain"/>
    <property type="match status" value="1"/>
</dbReference>
<dbReference type="AlphaFoldDB" id="A0AAW1VDX2"/>
<reference evidence="10 11" key="1">
    <citation type="submission" date="2023-03" db="EMBL/GenBank/DDBJ databases">
        <title>Genome insight into feeding habits of ladybird beetles.</title>
        <authorList>
            <person name="Li H.-S."/>
            <person name="Huang Y.-H."/>
            <person name="Pang H."/>
        </authorList>
    </citation>
    <scope>NUCLEOTIDE SEQUENCE [LARGE SCALE GENOMIC DNA]</scope>
    <source>
        <strain evidence="10">SYSU_2023b</strain>
        <tissue evidence="10">Whole body</tissue>
    </source>
</reference>
<dbReference type="PANTHER" id="PTHR45622:SF76">
    <property type="entry name" value="HECT AND RLD DOMAIN CONTAINING E3 UBIQUITIN LIGASE 4, ISOFORM C"/>
    <property type="match status" value="1"/>
</dbReference>
<dbReference type="Proteomes" id="UP001431783">
    <property type="component" value="Unassembled WGS sequence"/>
</dbReference>
<dbReference type="GO" id="GO:0005737">
    <property type="term" value="C:cytoplasm"/>
    <property type="evidence" value="ECO:0007669"/>
    <property type="project" value="UniProtKB-SubCell"/>
</dbReference>
<feature type="repeat" description="RCC1" evidence="7">
    <location>
        <begin position="314"/>
        <end position="380"/>
    </location>
</feature>
<evidence type="ECO:0000256" key="5">
    <source>
        <dbReference type="ARBA" id="ARBA00022786"/>
    </source>
</evidence>
<organism evidence="10 11">
    <name type="scientific">Henosepilachna vigintioctopunctata</name>
    <dbReference type="NCBI Taxonomy" id="420089"/>
    <lineage>
        <taxon>Eukaryota</taxon>
        <taxon>Metazoa</taxon>
        <taxon>Ecdysozoa</taxon>
        <taxon>Arthropoda</taxon>
        <taxon>Hexapoda</taxon>
        <taxon>Insecta</taxon>
        <taxon>Pterygota</taxon>
        <taxon>Neoptera</taxon>
        <taxon>Endopterygota</taxon>
        <taxon>Coleoptera</taxon>
        <taxon>Polyphaga</taxon>
        <taxon>Cucujiformia</taxon>
        <taxon>Coccinelloidea</taxon>
        <taxon>Coccinellidae</taxon>
        <taxon>Epilachninae</taxon>
        <taxon>Epilachnini</taxon>
        <taxon>Henosepilachna</taxon>
    </lineage>
</organism>
<dbReference type="GO" id="GO:0009966">
    <property type="term" value="P:regulation of signal transduction"/>
    <property type="evidence" value="ECO:0007669"/>
    <property type="project" value="UniProtKB-ARBA"/>
</dbReference>
<dbReference type="InterPro" id="IPR009091">
    <property type="entry name" value="RCC1/BLIP-II"/>
</dbReference>
<feature type="repeat" description="RCC1" evidence="7">
    <location>
        <begin position="103"/>
        <end position="155"/>
    </location>
</feature>
<feature type="repeat" description="RCC1" evidence="7">
    <location>
        <begin position="156"/>
        <end position="208"/>
    </location>
</feature>
<dbReference type="GO" id="GO:0004842">
    <property type="term" value="F:ubiquitin-protein transferase activity"/>
    <property type="evidence" value="ECO:0007669"/>
    <property type="project" value="InterPro"/>
</dbReference>
<dbReference type="EMBL" id="JARQZJ010000130">
    <property type="protein sequence ID" value="KAK9891763.1"/>
    <property type="molecule type" value="Genomic_DNA"/>
</dbReference>
<feature type="domain" description="HECT" evidence="9">
    <location>
        <begin position="718"/>
        <end position="1044"/>
    </location>
</feature>
<dbReference type="InterPro" id="IPR058923">
    <property type="entry name" value="RCC1-like_dom"/>
</dbReference>
<dbReference type="InterPro" id="IPR051709">
    <property type="entry name" value="Ub-ligase/GTPase-reg"/>
</dbReference>
<evidence type="ECO:0000256" key="2">
    <source>
        <dbReference type="ARBA" id="ARBA00022490"/>
    </source>
</evidence>
<evidence type="ECO:0000256" key="4">
    <source>
        <dbReference type="ARBA" id="ARBA00022737"/>
    </source>
</evidence>
<feature type="repeat" description="RCC1" evidence="7">
    <location>
        <begin position="53"/>
        <end position="102"/>
    </location>
</feature>
<evidence type="ECO:0000256" key="6">
    <source>
        <dbReference type="PROSITE-ProRule" id="PRU00104"/>
    </source>
</evidence>
<dbReference type="PROSITE" id="PS50172">
    <property type="entry name" value="BRCT"/>
    <property type="match status" value="1"/>
</dbReference>
<accession>A0AAW1VDX2</accession>
<dbReference type="SMART" id="SM00119">
    <property type="entry name" value="HECTc"/>
    <property type="match status" value="1"/>
</dbReference>
<dbReference type="SUPFAM" id="SSF50985">
    <property type="entry name" value="RCC1/BLIP-II"/>
    <property type="match status" value="1"/>
</dbReference>
<dbReference type="Pfam" id="PF25390">
    <property type="entry name" value="WD40_RLD"/>
    <property type="match status" value="1"/>
</dbReference>
<evidence type="ECO:0000313" key="10">
    <source>
        <dbReference type="EMBL" id="KAK9891763.1"/>
    </source>
</evidence>
<dbReference type="PROSITE" id="PS00626">
    <property type="entry name" value="RCC1_2"/>
    <property type="match status" value="2"/>
</dbReference>